<accession>A0A8G1UFA8</accession>
<sequence>MPEQYRIIDVSRTVEGDMECWVVRQERPDGQHHLTIFPTSSLEWRAAEYDIDHHTPDGLDQILDILLHEPFLPDPLSAPASTAAKGLAAPAPAPVTLHNAPDRASARAAHLERIAHTKQTRVTVAALPAPTGKAGAAAARADTDLLEVIRANHGITPEGVAEKTEFVEQARRRFAEQQQTAAYRPAANRHPQTLAEPVWDAALPERDQARDSDSDQEPA</sequence>
<proteinExistence type="predicted"/>
<evidence type="ECO:0000313" key="3">
    <source>
        <dbReference type="Proteomes" id="UP000267408"/>
    </source>
</evidence>
<gene>
    <name evidence="2" type="ORF">EDD39_1076</name>
</gene>
<feature type="compositionally biased region" description="Basic and acidic residues" evidence="1">
    <location>
        <begin position="203"/>
        <end position="213"/>
    </location>
</feature>
<dbReference type="EMBL" id="RJVJ01000001">
    <property type="protein sequence ID" value="ROR42941.1"/>
    <property type="molecule type" value="Genomic_DNA"/>
</dbReference>
<name>A0A8G1UFA8_9ACTN</name>
<reference evidence="2 3" key="1">
    <citation type="submission" date="2018-11" db="EMBL/GenBank/DDBJ databases">
        <title>Sequencing the genomes of 1000 actinobacteria strains.</title>
        <authorList>
            <person name="Klenk H.-P."/>
        </authorList>
    </citation>
    <scope>NUCLEOTIDE SEQUENCE [LARGE SCALE GENOMIC DNA]</scope>
    <source>
        <strain evidence="2 3">DSM 44780</strain>
    </source>
</reference>
<dbReference type="RefSeq" id="WP_100836994.1">
    <property type="nucleotide sequence ID" value="NZ_RJVJ01000001.1"/>
</dbReference>
<dbReference type="AlphaFoldDB" id="A0A8G1UFA8"/>
<evidence type="ECO:0000313" key="2">
    <source>
        <dbReference type="EMBL" id="ROR42941.1"/>
    </source>
</evidence>
<dbReference type="Proteomes" id="UP000267408">
    <property type="component" value="Unassembled WGS sequence"/>
</dbReference>
<evidence type="ECO:0000256" key="1">
    <source>
        <dbReference type="SAM" id="MobiDB-lite"/>
    </source>
</evidence>
<protein>
    <submittedName>
        <fullName evidence="2">Uncharacterized protein</fullName>
    </submittedName>
</protein>
<feature type="region of interest" description="Disordered" evidence="1">
    <location>
        <begin position="175"/>
        <end position="219"/>
    </location>
</feature>
<dbReference type="OrthoDB" id="3629588at2"/>
<comment type="caution">
    <text evidence="2">The sequence shown here is derived from an EMBL/GenBank/DDBJ whole genome shotgun (WGS) entry which is preliminary data.</text>
</comment>
<organism evidence="2 3">
    <name type="scientific">Kitasatospora cineracea</name>
    <dbReference type="NCBI Taxonomy" id="88074"/>
    <lineage>
        <taxon>Bacteria</taxon>
        <taxon>Bacillati</taxon>
        <taxon>Actinomycetota</taxon>
        <taxon>Actinomycetes</taxon>
        <taxon>Kitasatosporales</taxon>
        <taxon>Streptomycetaceae</taxon>
        <taxon>Kitasatospora</taxon>
    </lineage>
</organism>